<dbReference type="GO" id="GO:0005886">
    <property type="term" value="C:plasma membrane"/>
    <property type="evidence" value="ECO:0007669"/>
    <property type="project" value="TreeGrafter"/>
</dbReference>
<dbReference type="Proteomes" id="UP000027100">
    <property type="component" value="Unassembled WGS sequence"/>
</dbReference>
<dbReference type="SUPFAM" id="SSF52540">
    <property type="entry name" value="P-loop containing nucleoside triphosphate hydrolases"/>
    <property type="match status" value="1"/>
</dbReference>
<dbReference type="STRING" id="1280954.HPO_03694"/>
<dbReference type="OrthoDB" id="7183816at2"/>
<organism evidence="1 2">
    <name type="scientific">Hyphomonas polymorpha PS728</name>
    <dbReference type="NCBI Taxonomy" id="1280954"/>
    <lineage>
        <taxon>Bacteria</taxon>
        <taxon>Pseudomonadati</taxon>
        <taxon>Pseudomonadota</taxon>
        <taxon>Alphaproteobacteria</taxon>
        <taxon>Hyphomonadales</taxon>
        <taxon>Hyphomonadaceae</taxon>
        <taxon>Hyphomonas</taxon>
    </lineage>
</organism>
<reference evidence="1 2" key="1">
    <citation type="journal article" date="2014" name="Antonie Van Leeuwenhoek">
        <title>Hyphomonas beringensis sp. nov. and Hyphomonas chukchiensis sp. nov., isolated from surface seawater of the Bering Sea and Chukchi Sea.</title>
        <authorList>
            <person name="Li C."/>
            <person name="Lai Q."/>
            <person name="Li G."/>
            <person name="Dong C."/>
            <person name="Wang J."/>
            <person name="Liao Y."/>
            <person name="Shao Z."/>
        </authorList>
    </citation>
    <scope>NUCLEOTIDE SEQUENCE [LARGE SCALE GENOMIC DNA]</scope>
    <source>
        <strain evidence="1 2">PS728</strain>
    </source>
</reference>
<evidence type="ECO:0000313" key="1">
    <source>
        <dbReference type="EMBL" id="KCZ99964.1"/>
    </source>
</evidence>
<gene>
    <name evidence="1" type="ORF">HPO_03694</name>
</gene>
<accession>A0A062VP07</accession>
<proteinExistence type="predicted"/>
<sequence length="235" mass="25119">MRDLRQDLSGLWQAATRITPRAGGRVLMFMSAREGEGTSSVAASFALMAAARAARMTWLIDLDLRENPLYTAFSKGVLSGVGRPGHPLDASLGVEQIYSVSGSEKVPALTKLLTAHQIDGLRLLVTRFRNERLSPGHSVRMLAAPGWWGALRRSADWAIIDAPSLSRSAAGLIYAPLTDGVVLVVQAETVGADEVEDLRAAVEAAGGNVIGVVMNRLKSGRARAGNQRMGGWRAF</sequence>
<dbReference type="eggNOG" id="COG0489">
    <property type="taxonomic scope" value="Bacteria"/>
</dbReference>
<dbReference type="Gene3D" id="3.40.50.300">
    <property type="entry name" value="P-loop containing nucleotide triphosphate hydrolases"/>
    <property type="match status" value="1"/>
</dbReference>
<dbReference type="EMBL" id="ARYM01000003">
    <property type="protein sequence ID" value="KCZ99964.1"/>
    <property type="molecule type" value="Genomic_DNA"/>
</dbReference>
<dbReference type="PANTHER" id="PTHR32309:SF13">
    <property type="entry name" value="FERRIC ENTEROBACTIN TRANSPORT PROTEIN FEPE"/>
    <property type="match status" value="1"/>
</dbReference>
<dbReference type="AlphaFoldDB" id="A0A062VP07"/>
<keyword evidence="2" id="KW-1185">Reference proteome</keyword>
<name>A0A062VP07_9PROT</name>
<comment type="caution">
    <text evidence="1">The sequence shown here is derived from an EMBL/GenBank/DDBJ whole genome shotgun (WGS) entry which is preliminary data.</text>
</comment>
<evidence type="ECO:0000313" key="2">
    <source>
        <dbReference type="Proteomes" id="UP000027100"/>
    </source>
</evidence>
<dbReference type="InterPro" id="IPR027417">
    <property type="entry name" value="P-loop_NTPase"/>
</dbReference>
<protein>
    <recommendedName>
        <fullName evidence="3">Capsular polysaccharide biosynthesis protein</fullName>
    </recommendedName>
</protein>
<evidence type="ECO:0008006" key="3">
    <source>
        <dbReference type="Google" id="ProtNLM"/>
    </source>
</evidence>
<dbReference type="GO" id="GO:0004713">
    <property type="term" value="F:protein tyrosine kinase activity"/>
    <property type="evidence" value="ECO:0007669"/>
    <property type="project" value="TreeGrafter"/>
</dbReference>
<dbReference type="PATRIC" id="fig|1280954.3.peg.752"/>
<dbReference type="RefSeq" id="WP_035594618.1">
    <property type="nucleotide sequence ID" value="NZ_ARYM01000003.1"/>
</dbReference>
<dbReference type="InterPro" id="IPR050445">
    <property type="entry name" value="Bact_polysacc_biosynth/exp"/>
</dbReference>
<dbReference type="PANTHER" id="PTHR32309">
    <property type="entry name" value="TYROSINE-PROTEIN KINASE"/>
    <property type="match status" value="1"/>
</dbReference>